<dbReference type="Pfam" id="PF04073">
    <property type="entry name" value="tRNA_edit"/>
    <property type="match status" value="1"/>
</dbReference>
<dbReference type="InterPro" id="IPR023717">
    <property type="entry name" value="Pro-tRNA-Synthase_IIa_type1"/>
</dbReference>
<evidence type="ECO:0000256" key="9">
    <source>
        <dbReference type="ARBA" id="ARBA00047671"/>
    </source>
</evidence>
<evidence type="ECO:0000256" key="8">
    <source>
        <dbReference type="ARBA" id="ARBA00023146"/>
    </source>
</evidence>
<keyword evidence="4 10" id="KW-0436">Ligase</keyword>
<dbReference type="PRINTS" id="PR01046">
    <property type="entry name" value="TRNASYNTHPRO"/>
</dbReference>
<keyword evidence="7 10" id="KW-0648">Protein biosynthesis</keyword>
<accession>A0AAE9NNQ0</accession>
<evidence type="ECO:0000256" key="2">
    <source>
        <dbReference type="ARBA" id="ARBA00011738"/>
    </source>
</evidence>
<dbReference type="CDD" id="cd00861">
    <property type="entry name" value="ProRS_anticodon_short"/>
    <property type="match status" value="1"/>
</dbReference>
<dbReference type="FunFam" id="3.40.50.800:FF:000006">
    <property type="entry name" value="Proline--tRNA ligase"/>
    <property type="match status" value="1"/>
</dbReference>
<dbReference type="PROSITE" id="PS50862">
    <property type="entry name" value="AA_TRNA_LIGASE_II"/>
    <property type="match status" value="1"/>
</dbReference>
<dbReference type="PANTHER" id="PTHR42753:SF2">
    <property type="entry name" value="PROLINE--TRNA LIGASE"/>
    <property type="match status" value="1"/>
</dbReference>
<keyword evidence="6 10" id="KW-0067">ATP-binding</keyword>
<dbReference type="GO" id="GO:0006433">
    <property type="term" value="P:prolyl-tRNA aminoacylation"/>
    <property type="evidence" value="ECO:0007669"/>
    <property type="project" value="UniProtKB-UniRule"/>
</dbReference>
<dbReference type="InterPro" id="IPR002316">
    <property type="entry name" value="Pro-tRNA-ligase_IIa"/>
</dbReference>
<evidence type="ECO:0000256" key="6">
    <source>
        <dbReference type="ARBA" id="ARBA00022840"/>
    </source>
</evidence>
<comment type="similarity">
    <text evidence="10">Belongs to the class-II aminoacyl-tRNA synthetase family. ProS type 1 subfamily.</text>
</comment>
<dbReference type="InterPro" id="IPR007214">
    <property type="entry name" value="YbaK/aa-tRNA-synth-assoc-dom"/>
</dbReference>
<evidence type="ECO:0000259" key="11">
    <source>
        <dbReference type="PROSITE" id="PS50862"/>
    </source>
</evidence>
<dbReference type="InterPro" id="IPR033730">
    <property type="entry name" value="ProRS_core_prok"/>
</dbReference>
<dbReference type="InterPro" id="IPR004154">
    <property type="entry name" value="Anticodon-bd"/>
</dbReference>
<comment type="subunit">
    <text evidence="2 10">Homodimer.</text>
</comment>
<proteinExistence type="inferred from homology"/>
<evidence type="ECO:0000256" key="3">
    <source>
        <dbReference type="ARBA" id="ARBA00022490"/>
    </source>
</evidence>
<dbReference type="InterPro" id="IPR036621">
    <property type="entry name" value="Anticodon-bd_dom_sf"/>
</dbReference>
<dbReference type="PANTHER" id="PTHR42753">
    <property type="entry name" value="MITOCHONDRIAL RIBOSOME PROTEIN L39/PROLYL-TRNA LIGASE FAMILY MEMBER"/>
    <property type="match status" value="1"/>
</dbReference>
<comment type="subcellular location">
    <subcellularLocation>
        <location evidence="1 10">Cytoplasm</location>
    </subcellularLocation>
</comment>
<dbReference type="SUPFAM" id="SSF55681">
    <property type="entry name" value="Class II aaRS and biotin synthetases"/>
    <property type="match status" value="1"/>
</dbReference>
<dbReference type="FunFam" id="3.30.930.10:FF:000097">
    <property type="entry name" value="Proline--tRNA ligase"/>
    <property type="match status" value="1"/>
</dbReference>
<reference evidence="12" key="1">
    <citation type="submission" date="2021-12" db="EMBL/GenBank/DDBJ databases">
        <title>Genome sequence of novel Pectobacterium sp. causing blackleg.</title>
        <authorList>
            <person name="Wang J."/>
        </authorList>
    </citation>
    <scope>NUCLEOTIDE SEQUENCE</scope>
    <source>
        <strain evidence="12">BY21311</strain>
    </source>
</reference>
<dbReference type="RefSeq" id="WP_258882951.1">
    <property type="nucleotide sequence ID" value="NZ_CP090065.1"/>
</dbReference>
<dbReference type="SUPFAM" id="SSF55826">
    <property type="entry name" value="YbaK/ProRS associated domain"/>
    <property type="match status" value="1"/>
</dbReference>
<evidence type="ECO:0000313" key="12">
    <source>
        <dbReference type="EMBL" id="UVO07534.1"/>
    </source>
</evidence>
<evidence type="ECO:0000313" key="13">
    <source>
        <dbReference type="Proteomes" id="UP001059272"/>
    </source>
</evidence>
<dbReference type="HAMAP" id="MF_01569">
    <property type="entry name" value="Pro_tRNA_synth_type1"/>
    <property type="match status" value="1"/>
</dbReference>
<comment type="catalytic activity">
    <reaction evidence="9 10">
        <text>tRNA(Pro) + L-proline + ATP = L-prolyl-tRNA(Pro) + AMP + diphosphate</text>
        <dbReference type="Rhea" id="RHEA:14305"/>
        <dbReference type="Rhea" id="RHEA-COMP:9700"/>
        <dbReference type="Rhea" id="RHEA-COMP:9702"/>
        <dbReference type="ChEBI" id="CHEBI:30616"/>
        <dbReference type="ChEBI" id="CHEBI:33019"/>
        <dbReference type="ChEBI" id="CHEBI:60039"/>
        <dbReference type="ChEBI" id="CHEBI:78442"/>
        <dbReference type="ChEBI" id="CHEBI:78532"/>
        <dbReference type="ChEBI" id="CHEBI:456215"/>
        <dbReference type="EC" id="6.1.1.15"/>
    </reaction>
</comment>
<evidence type="ECO:0000256" key="10">
    <source>
        <dbReference type="HAMAP-Rule" id="MF_01569"/>
    </source>
</evidence>
<evidence type="ECO:0000256" key="5">
    <source>
        <dbReference type="ARBA" id="ARBA00022741"/>
    </source>
</evidence>
<dbReference type="Pfam" id="PF03129">
    <property type="entry name" value="HGTP_anticodon"/>
    <property type="match status" value="1"/>
</dbReference>
<dbReference type="PIRSF" id="PIRSF001535">
    <property type="entry name" value="ProRS_1"/>
    <property type="match status" value="1"/>
</dbReference>
<dbReference type="InterPro" id="IPR004500">
    <property type="entry name" value="Pro-tRNA-synth_IIa_bac-type"/>
</dbReference>
<dbReference type="Gene3D" id="3.40.50.800">
    <property type="entry name" value="Anticodon-binding domain"/>
    <property type="match status" value="1"/>
</dbReference>
<dbReference type="SUPFAM" id="SSF52954">
    <property type="entry name" value="Class II aaRS ABD-related"/>
    <property type="match status" value="1"/>
</dbReference>
<dbReference type="Gene3D" id="3.30.930.10">
    <property type="entry name" value="Bira Bifunctional Protein, Domain 2"/>
    <property type="match status" value="2"/>
</dbReference>
<dbReference type="Gene3D" id="3.90.960.10">
    <property type="entry name" value="YbaK/aminoacyl-tRNA synthetase-associated domain"/>
    <property type="match status" value="1"/>
</dbReference>
<dbReference type="FunFam" id="3.30.930.10:FF:000012">
    <property type="entry name" value="Proline--tRNA ligase"/>
    <property type="match status" value="1"/>
</dbReference>
<dbReference type="AlphaFoldDB" id="A0AAE9NNQ0"/>
<dbReference type="GO" id="GO:0004827">
    <property type="term" value="F:proline-tRNA ligase activity"/>
    <property type="evidence" value="ECO:0007669"/>
    <property type="project" value="UniProtKB-UniRule"/>
</dbReference>
<evidence type="ECO:0000256" key="7">
    <source>
        <dbReference type="ARBA" id="ARBA00022917"/>
    </source>
</evidence>
<dbReference type="FunFam" id="3.90.960.10:FF:000001">
    <property type="entry name" value="Proline--tRNA ligase"/>
    <property type="match status" value="1"/>
</dbReference>
<dbReference type="InterPro" id="IPR006195">
    <property type="entry name" value="aa-tRNA-synth_II"/>
</dbReference>
<dbReference type="EC" id="6.1.1.15" evidence="10"/>
<protein>
    <recommendedName>
        <fullName evidence="10">Proline--tRNA ligase</fullName>
        <ecNumber evidence="10">6.1.1.15</ecNumber>
    </recommendedName>
    <alternativeName>
        <fullName evidence="10">Prolyl-tRNA synthetase</fullName>
        <shortName evidence="10">ProRS</shortName>
    </alternativeName>
</protein>
<dbReference type="GO" id="GO:0005524">
    <property type="term" value="F:ATP binding"/>
    <property type="evidence" value="ECO:0007669"/>
    <property type="project" value="UniProtKB-UniRule"/>
</dbReference>
<dbReference type="CDD" id="cd04334">
    <property type="entry name" value="ProRS-INS"/>
    <property type="match status" value="1"/>
</dbReference>
<dbReference type="Proteomes" id="UP001059272">
    <property type="component" value="Chromosome"/>
</dbReference>
<dbReference type="NCBIfam" id="TIGR00409">
    <property type="entry name" value="proS_fam_II"/>
    <property type="match status" value="1"/>
</dbReference>
<dbReference type="GO" id="GO:0005829">
    <property type="term" value="C:cytosol"/>
    <property type="evidence" value="ECO:0007669"/>
    <property type="project" value="TreeGrafter"/>
</dbReference>
<feature type="domain" description="Aminoacyl-transfer RNA synthetases class-II family profile" evidence="11">
    <location>
        <begin position="38"/>
        <end position="468"/>
    </location>
</feature>
<dbReference type="Pfam" id="PF00587">
    <property type="entry name" value="tRNA-synt_2b"/>
    <property type="match status" value="1"/>
</dbReference>
<dbReference type="CDD" id="cd00779">
    <property type="entry name" value="ProRS_core_prok"/>
    <property type="match status" value="1"/>
</dbReference>
<dbReference type="GO" id="GO:0002161">
    <property type="term" value="F:aminoacyl-tRNA deacylase activity"/>
    <property type="evidence" value="ECO:0007669"/>
    <property type="project" value="InterPro"/>
</dbReference>
<sequence>MRTSQYMLSTLKETPADAEVISHQLMLRAGMIRKLASGLYTWLPTGLRVLRKVENIVREEMNNAGAIEVSMPVVQPADLWVESGRWDQYGPELLRFVDRGERPFVLGPTHEEVITDLIRNEISSYKQLPLNFFQIQTKFRDEVRPRFGVMRSREFLMKDAYSFHTSQESLQVTYDAMYAAYSKIFSRMDLDFRAVQADTGSIGGNASHEFQVLATSGEDDIVFSTESDYAANIELAEAVAPKLGRAEATEELRVVDTPNAKTIAELVEQFKLPVEKTVKTLLVKATEESGHKLVALLVRGDHELNEIKAEKIAQVASPLTFATEEEIRAIIGAGPGSLGPVKLSIPVVVDRTVAAMSDFSAGANIDGKHYFGINWERDVALPQVADIRNVVEGDISPDGKGTLQIKRGIEVGHIFQLGSKYSEALKATVQGEDGRNQTLTMGCYGIGVTRVVAAAIEQNHDERGIIWPDAIAPFHVAILPMNMHKSFRVKEVAEDIYQQLRAKGIEVLLDDRKERPGVMFADMELIGVPHTIVIGDRNLDSEEIEYKNRRVGEKQMIKTSEIIDFLLANVVR</sequence>
<keyword evidence="3 10" id="KW-0963">Cytoplasm</keyword>
<dbReference type="NCBIfam" id="NF006625">
    <property type="entry name" value="PRK09194.1"/>
    <property type="match status" value="1"/>
</dbReference>
<organism evidence="12 13">
    <name type="scientific">Pectobacterium polonicum</name>
    <dbReference type="NCBI Taxonomy" id="2485124"/>
    <lineage>
        <taxon>Bacteria</taxon>
        <taxon>Pseudomonadati</taxon>
        <taxon>Pseudomonadota</taxon>
        <taxon>Gammaproteobacteria</taxon>
        <taxon>Enterobacterales</taxon>
        <taxon>Pectobacteriaceae</taxon>
        <taxon>Pectobacterium</taxon>
    </lineage>
</organism>
<dbReference type="InterPro" id="IPR044140">
    <property type="entry name" value="ProRS_anticodon_short"/>
</dbReference>
<dbReference type="InterPro" id="IPR050062">
    <property type="entry name" value="Pro-tRNA_synthetase"/>
</dbReference>
<name>A0AAE9NNQ0_9GAMM</name>
<dbReference type="InterPro" id="IPR036754">
    <property type="entry name" value="YbaK/aa-tRNA-synt-asso_dom_sf"/>
</dbReference>
<dbReference type="KEGG" id="ppoo:LW347_16985"/>
<evidence type="ECO:0000256" key="1">
    <source>
        <dbReference type="ARBA" id="ARBA00004496"/>
    </source>
</evidence>
<keyword evidence="8 10" id="KW-0030">Aminoacyl-tRNA synthetase</keyword>
<keyword evidence="5 10" id="KW-0547">Nucleotide-binding</keyword>
<dbReference type="InterPro" id="IPR002314">
    <property type="entry name" value="aa-tRNA-synt_IIb"/>
</dbReference>
<comment type="domain">
    <text evidence="10">Consists of three domains: the N-terminal catalytic domain, the editing domain and the C-terminal anticodon-binding domain.</text>
</comment>
<comment type="function">
    <text evidence="10">Catalyzes the attachment of proline to tRNA(Pro) in a two-step reaction: proline is first activated by ATP to form Pro-AMP and then transferred to the acceptor end of tRNA(Pro). As ProRS can inadvertently accommodate and process non-cognate amino acids such as alanine and cysteine, to avoid such errors it has two additional distinct editing activities against alanine. One activity is designated as 'pretransfer' editing and involves the tRNA(Pro)-independent hydrolysis of activated Ala-AMP. The other activity is designated 'posttransfer' editing and involves deacylation of mischarged Ala-tRNA(Pro). The misacylated Cys-tRNA(Pro) is not edited by ProRS.</text>
</comment>
<evidence type="ECO:0000256" key="4">
    <source>
        <dbReference type="ARBA" id="ARBA00022598"/>
    </source>
</evidence>
<dbReference type="InterPro" id="IPR045864">
    <property type="entry name" value="aa-tRNA-synth_II/BPL/LPL"/>
</dbReference>
<gene>
    <name evidence="10 12" type="primary">proS</name>
    <name evidence="12" type="ORF">LW347_16985</name>
</gene>
<dbReference type="EMBL" id="CP090065">
    <property type="protein sequence ID" value="UVO07534.1"/>
    <property type="molecule type" value="Genomic_DNA"/>
</dbReference>